<dbReference type="EMBL" id="AYRZ02000001">
    <property type="protein sequence ID" value="PHT93768.1"/>
    <property type="molecule type" value="Genomic_DNA"/>
</dbReference>
<dbReference type="Pfam" id="PF12796">
    <property type="entry name" value="Ank_2"/>
    <property type="match status" value="1"/>
</dbReference>
<dbReference type="SMR" id="A0A2G3AHV1"/>
<comment type="caution">
    <text evidence="1">The sequence shown here is derived from an EMBL/GenBank/DDBJ whole genome shotgun (WGS) entry which is preliminary data.</text>
</comment>
<accession>A0A2G3AHV1</accession>
<reference evidence="1 2" key="2">
    <citation type="journal article" date="2017" name="Genome Biol.">
        <title>New reference genome sequences of hot pepper reveal the massive evolution of plant disease-resistance genes by retroduplication.</title>
        <authorList>
            <person name="Kim S."/>
            <person name="Park J."/>
            <person name="Yeom S.I."/>
            <person name="Kim Y.M."/>
            <person name="Seo E."/>
            <person name="Kim K.T."/>
            <person name="Kim M.S."/>
            <person name="Lee J.M."/>
            <person name="Cheong K."/>
            <person name="Shin H.S."/>
            <person name="Kim S.B."/>
            <person name="Han K."/>
            <person name="Lee J."/>
            <person name="Park M."/>
            <person name="Lee H.A."/>
            <person name="Lee H.Y."/>
            <person name="Lee Y."/>
            <person name="Oh S."/>
            <person name="Lee J.H."/>
            <person name="Choi E."/>
            <person name="Choi E."/>
            <person name="Lee S.E."/>
            <person name="Jeon J."/>
            <person name="Kim H."/>
            <person name="Choi G."/>
            <person name="Song H."/>
            <person name="Lee J."/>
            <person name="Lee S.C."/>
            <person name="Kwon J.K."/>
            <person name="Lee H.Y."/>
            <person name="Koo N."/>
            <person name="Hong Y."/>
            <person name="Kim R.W."/>
            <person name="Kang W.H."/>
            <person name="Huh J.H."/>
            <person name="Kang B.C."/>
            <person name="Yang T.J."/>
            <person name="Lee Y.H."/>
            <person name="Bennetzen J.L."/>
            <person name="Choi D."/>
        </authorList>
    </citation>
    <scope>NUCLEOTIDE SEQUENCE [LARGE SCALE GENOMIC DNA]</scope>
    <source>
        <strain evidence="2">cv. CM334</strain>
    </source>
</reference>
<dbReference type="InterPro" id="IPR036770">
    <property type="entry name" value="Ankyrin_rpt-contain_sf"/>
</dbReference>
<dbReference type="SUPFAM" id="SSF48403">
    <property type="entry name" value="Ankyrin repeat"/>
    <property type="match status" value="1"/>
</dbReference>
<proteinExistence type="predicted"/>
<evidence type="ECO:0000313" key="2">
    <source>
        <dbReference type="Proteomes" id="UP000222542"/>
    </source>
</evidence>
<evidence type="ECO:0000313" key="1">
    <source>
        <dbReference type="EMBL" id="PHT93768.1"/>
    </source>
</evidence>
<dbReference type="Gramene" id="PHT93768">
    <property type="protein sequence ID" value="PHT93768"/>
    <property type="gene ID" value="T459_01650"/>
</dbReference>
<organism evidence="1 2">
    <name type="scientific">Capsicum annuum</name>
    <name type="common">Capsicum pepper</name>
    <dbReference type="NCBI Taxonomy" id="4072"/>
    <lineage>
        <taxon>Eukaryota</taxon>
        <taxon>Viridiplantae</taxon>
        <taxon>Streptophyta</taxon>
        <taxon>Embryophyta</taxon>
        <taxon>Tracheophyta</taxon>
        <taxon>Spermatophyta</taxon>
        <taxon>Magnoliopsida</taxon>
        <taxon>eudicotyledons</taxon>
        <taxon>Gunneridae</taxon>
        <taxon>Pentapetalae</taxon>
        <taxon>asterids</taxon>
        <taxon>lamiids</taxon>
        <taxon>Solanales</taxon>
        <taxon>Solanaceae</taxon>
        <taxon>Solanoideae</taxon>
        <taxon>Capsiceae</taxon>
        <taxon>Capsicum</taxon>
    </lineage>
</organism>
<keyword evidence="2" id="KW-1185">Reference proteome</keyword>
<protein>
    <submittedName>
        <fullName evidence="1">Uncharacterized protein</fullName>
    </submittedName>
</protein>
<name>A0A2G3AHV1_CAPAN</name>
<reference evidence="1 2" key="1">
    <citation type="journal article" date="2014" name="Nat. Genet.">
        <title>Genome sequence of the hot pepper provides insights into the evolution of pungency in Capsicum species.</title>
        <authorList>
            <person name="Kim S."/>
            <person name="Park M."/>
            <person name="Yeom S.I."/>
            <person name="Kim Y.M."/>
            <person name="Lee J.M."/>
            <person name="Lee H.A."/>
            <person name="Seo E."/>
            <person name="Choi J."/>
            <person name="Cheong K."/>
            <person name="Kim K.T."/>
            <person name="Jung K."/>
            <person name="Lee G.W."/>
            <person name="Oh S.K."/>
            <person name="Bae C."/>
            <person name="Kim S.B."/>
            <person name="Lee H.Y."/>
            <person name="Kim S.Y."/>
            <person name="Kim M.S."/>
            <person name="Kang B.C."/>
            <person name="Jo Y.D."/>
            <person name="Yang H.B."/>
            <person name="Jeong H.J."/>
            <person name="Kang W.H."/>
            <person name="Kwon J.K."/>
            <person name="Shin C."/>
            <person name="Lim J.Y."/>
            <person name="Park J.H."/>
            <person name="Huh J.H."/>
            <person name="Kim J.S."/>
            <person name="Kim B.D."/>
            <person name="Cohen O."/>
            <person name="Paran I."/>
            <person name="Suh M.C."/>
            <person name="Lee S.B."/>
            <person name="Kim Y.K."/>
            <person name="Shin Y."/>
            <person name="Noh S.J."/>
            <person name="Park J."/>
            <person name="Seo Y.S."/>
            <person name="Kwon S.Y."/>
            <person name="Kim H.A."/>
            <person name="Park J.M."/>
            <person name="Kim H.J."/>
            <person name="Choi S.B."/>
            <person name="Bosland P.W."/>
            <person name="Reeves G."/>
            <person name="Jo S.H."/>
            <person name="Lee B.W."/>
            <person name="Cho H.T."/>
            <person name="Choi H.S."/>
            <person name="Lee M.S."/>
            <person name="Yu Y."/>
            <person name="Do Choi Y."/>
            <person name="Park B.S."/>
            <person name="van Deynze A."/>
            <person name="Ashrafi H."/>
            <person name="Hill T."/>
            <person name="Kim W.T."/>
            <person name="Pai H.S."/>
            <person name="Ahn H.K."/>
            <person name="Yeam I."/>
            <person name="Giovannoni J.J."/>
            <person name="Rose J.K."/>
            <person name="Sorensen I."/>
            <person name="Lee S.J."/>
            <person name="Kim R.W."/>
            <person name="Choi I.Y."/>
            <person name="Choi B.S."/>
            <person name="Lim J.S."/>
            <person name="Lee Y.H."/>
            <person name="Choi D."/>
        </authorList>
    </citation>
    <scope>NUCLEOTIDE SEQUENCE [LARGE SCALE GENOMIC DNA]</scope>
    <source>
        <strain evidence="2">cv. CM334</strain>
    </source>
</reference>
<sequence length="131" mass="14761">MEPVRFTLGKLSSLVSKRVVEAVQIESEDGEEGDVIDIEPRIRLMYSANEGDIEGIKELLDSGTDENFQDDDERTSLHVAACQQDQKLLPEFDFDHEVCKFNKNSYLHLTTVLSIGSDSSIQTLFNFSFAI</sequence>
<dbReference type="InterPro" id="IPR002110">
    <property type="entry name" value="Ankyrin_rpt"/>
</dbReference>
<dbReference type="STRING" id="4072.A0A2G3AHV1"/>
<dbReference type="Proteomes" id="UP000222542">
    <property type="component" value="Unassembled WGS sequence"/>
</dbReference>
<gene>
    <name evidence="1" type="ORF">T459_01650</name>
</gene>
<dbReference type="Gene3D" id="1.25.40.20">
    <property type="entry name" value="Ankyrin repeat-containing domain"/>
    <property type="match status" value="1"/>
</dbReference>
<dbReference type="AlphaFoldDB" id="A0A2G3AHV1"/>